<evidence type="ECO:0000313" key="8">
    <source>
        <dbReference type="Proteomes" id="UP001273209"/>
    </source>
</evidence>
<dbReference type="InterPro" id="IPR001138">
    <property type="entry name" value="Zn2Cys6_DnaBD"/>
</dbReference>
<dbReference type="GO" id="GO:0008270">
    <property type="term" value="F:zinc ion binding"/>
    <property type="evidence" value="ECO:0007669"/>
    <property type="project" value="InterPro"/>
</dbReference>
<reference evidence="7" key="1">
    <citation type="submission" date="2023-11" db="EMBL/GenBank/DDBJ databases">
        <title>The genome sequences of three competitors of mushroom-forming fungi.</title>
        <authorList>
            <person name="Beijen E."/>
            <person name="Ohm R.A."/>
        </authorList>
    </citation>
    <scope>NUCLEOTIDE SEQUENCE</scope>
    <source>
        <strain evidence="7">CBS 100526</strain>
    </source>
</reference>
<dbReference type="InterPro" id="IPR012875">
    <property type="entry name" value="SDHF4"/>
</dbReference>
<dbReference type="Pfam" id="PF07896">
    <property type="entry name" value="DUF1674"/>
    <property type="match status" value="1"/>
</dbReference>
<comment type="similarity">
    <text evidence="2">Belongs to the SDHAF4 family.</text>
</comment>
<feature type="domain" description="Zn(2)-C6 fungal-type" evidence="6">
    <location>
        <begin position="20"/>
        <end position="52"/>
    </location>
</feature>
<evidence type="ECO:0000256" key="5">
    <source>
        <dbReference type="SAM" id="MobiDB-lite"/>
    </source>
</evidence>
<dbReference type="GO" id="GO:0000981">
    <property type="term" value="F:DNA-binding transcription factor activity, RNA polymerase II-specific"/>
    <property type="evidence" value="ECO:0007669"/>
    <property type="project" value="InterPro"/>
</dbReference>
<feature type="compositionally biased region" description="Low complexity" evidence="5">
    <location>
        <begin position="761"/>
        <end position="773"/>
    </location>
</feature>
<dbReference type="SMART" id="SM00066">
    <property type="entry name" value="GAL4"/>
    <property type="match status" value="1"/>
</dbReference>
<keyword evidence="4" id="KW-0539">Nucleus</keyword>
<evidence type="ECO:0000313" key="7">
    <source>
        <dbReference type="EMBL" id="KAK4077715.1"/>
    </source>
</evidence>
<evidence type="ECO:0000256" key="2">
    <source>
        <dbReference type="ARBA" id="ARBA00005701"/>
    </source>
</evidence>
<dbReference type="SMART" id="SM00906">
    <property type="entry name" value="Fungal_trans"/>
    <property type="match status" value="1"/>
</dbReference>
<feature type="compositionally biased region" description="Low complexity" evidence="5">
    <location>
        <begin position="836"/>
        <end position="867"/>
    </location>
</feature>
<dbReference type="Gene3D" id="4.10.240.10">
    <property type="entry name" value="Zn(2)-C6 fungal-type DNA-binding domain"/>
    <property type="match status" value="1"/>
</dbReference>
<dbReference type="InterPro" id="IPR050613">
    <property type="entry name" value="Sec_Metabolite_Reg"/>
</dbReference>
<gene>
    <name evidence="7" type="ORF">Triagg1_3409</name>
</gene>
<dbReference type="PANTHER" id="PTHR31001:SF40">
    <property type="entry name" value="ZN(II)2CYS6 TRANSCRIPTION FACTOR (EUROFUNG)"/>
    <property type="match status" value="1"/>
</dbReference>
<feature type="region of interest" description="Disordered" evidence="5">
    <location>
        <begin position="799"/>
        <end position="927"/>
    </location>
</feature>
<dbReference type="CDD" id="cd12148">
    <property type="entry name" value="fungal_TF_MHR"/>
    <property type="match status" value="1"/>
</dbReference>
<dbReference type="CDD" id="cd00067">
    <property type="entry name" value="GAL4"/>
    <property type="match status" value="1"/>
</dbReference>
<dbReference type="SUPFAM" id="SSF57701">
    <property type="entry name" value="Zn2/Cys6 DNA-binding domain"/>
    <property type="match status" value="1"/>
</dbReference>
<feature type="region of interest" description="Disordered" evidence="5">
    <location>
        <begin position="754"/>
        <end position="773"/>
    </location>
</feature>
<evidence type="ECO:0000259" key="6">
    <source>
        <dbReference type="PROSITE" id="PS50048"/>
    </source>
</evidence>
<dbReference type="InterPro" id="IPR036864">
    <property type="entry name" value="Zn2-C6_fun-type_DNA-bd_sf"/>
</dbReference>
<dbReference type="AlphaFoldDB" id="A0AAE1M4C7"/>
<dbReference type="PROSITE" id="PS00463">
    <property type="entry name" value="ZN2_CY6_FUNGAL_1"/>
    <property type="match status" value="1"/>
</dbReference>
<dbReference type="GO" id="GO:0005634">
    <property type="term" value="C:nucleus"/>
    <property type="evidence" value="ECO:0007669"/>
    <property type="project" value="UniProtKB-SubCell"/>
</dbReference>
<comment type="subcellular location">
    <subcellularLocation>
        <location evidence="1">Nucleus</location>
    </subcellularLocation>
</comment>
<accession>A0AAE1M4C7</accession>
<dbReference type="Proteomes" id="UP001273209">
    <property type="component" value="Unassembled WGS sequence"/>
</dbReference>
<feature type="compositionally biased region" description="Polar residues" evidence="5">
    <location>
        <begin position="868"/>
        <end position="881"/>
    </location>
</feature>
<protein>
    <submittedName>
        <fullName evidence="7">Transcriptional regulator family: Fungal Specific TF</fullName>
    </submittedName>
</protein>
<dbReference type="RefSeq" id="XP_062757398.1">
    <property type="nucleotide sequence ID" value="XM_062897699.1"/>
</dbReference>
<dbReference type="GO" id="GO:0003677">
    <property type="term" value="F:DNA binding"/>
    <property type="evidence" value="ECO:0007669"/>
    <property type="project" value="InterPro"/>
</dbReference>
<dbReference type="GO" id="GO:0006351">
    <property type="term" value="P:DNA-templated transcription"/>
    <property type="evidence" value="ECO:0007669"/>
    <property type="project" value="InterPro"/>
</dbReference>
<evidence type="ECO:0000256" key="3">
    <source>
        <dbReference type="ARBA" id="ARBA00022723"/>
    </source>
</evidence>
<keyword evidence="8" id="KW-1185">Reference proteome</keyword>
<dbReference type="PROSITE" id="PS50048">
    <property type="entry name" value="ZN2_CY6_FUNGAL_2"/>
    <property type="match status" value="1"/>
</dbReference>
<organism evidence="7 8">
    <name type="scientific">Trichoderma aggressivum f. europaeum</name>
    <dbReference type="NCBI Taxonomy" id="173218"/>
    <lineage>
        <taxon>Eukaryota</taxon>
        <taxon>Fungi</taxon>
        <taxon>Dikarya</taxon>
        <taxon>Ascomycota</taxon>
        <taxon>Pezizomycotina</taxon>
        <taxon>Sordariomycetes</taxon>
        <taxon>Hypocreomycetidae</taxon>
        <taxon>Hypocreales</taxon>
        <taxon>Hypocreaceae</taxon>
        <taxon>Trichoderma</taxon>
    </lineage>
</organism>
<sequence length="927" mass="103041">MDGNLALTGAPRRKNGRPQACEPCRRRKVACDHRIPICSRCRRGGVSDKCVYLAQPGQQHNHTNLSGSAAVPSLRPQAANGSPISMSVPVSRSPQATLSESNVGYLGATSFSAFYEEAQNSLSVTEKCESEADTMPPLKIVEVFPRLDELALGALRHIPDKASSQLLTRLYTSFYGGWNTLSGRWLNDSLWAAFGTTLDHVARDEELLRRMSFKLCRNSAVPLGESHTDPQKWFAEYSGANLRWESLGLLYVFWAGGARRLPERTIISSDCETLHNTHASDLVKQYKMAAWKCIELSRDASNSNTMLAFLILGHSLLESNESGDAGMQYWRTHGDLMAMTTFLGLHVSPNANPKDFSVTTQTKRQLFAAIFTHDKVTATFTGRPAFLSRRFSSTPLPLDMSEELLLSNPPLADYTDCRVDENGWSTDGKIYLSTTLRARAMLSYVRDEILEIALQSMDFGGKTALLNLKKREMQIVAEFPPCILYSHNDLNNPAVSGKDLYAKLLIWLEHLQNLFLIERLLSKEDSEEAGSRLFEISLEMVTLAHLFWTHQNRLKTVEDCVEWTTASFAAPAGGILCMELLRGKAHGTMSAAGTKAIIVEKLGMLAAFLDWVMPSSPNADICFRIKKVVRRVLEQALEAPVQTNMLDEGGHWNMDLSSPDLNSFFSFDLLDTFEWLRPEGGGSVVDCSWSEVTRIRTILFIEPPLDANNQHTPPSLNLGYQLRLFPSRHQPSFSFQITTYNNSQLTTNKLQFNSTQTQHSTFNQTKPNNKQQQTITMPPFLRPRLPLPFPLRNIFLTTTRPSSSFSSRPSPPKLPAAQQAEFERLQRAAAVSSAFQEASTTQTPPSTETPRHTTTASSSSSVSASSTQNSVKTDDTNTLNQGLFRGAPPEFEGDTNPKTGEVGGPKNEPLRWGGDGDWSYNGRVTDF</sequence>
<dbReference type="GeneID" id="87917603"/>
<comment type="caution">
    <text evidence="7">The sequence shown here is derived from an EMBL/GenBank/DDBJ whole genome shotgun (WGS) entry which is preliminary data.</text>
</comment>
<dbReference type="EMBL" id="JAWRVG010000010">
    <property type="protein sequence ID" value="KAK4077715.1"/>
    <property type="molecule type" value="Genomic_DNA"/>
</dbReference>
<name>A0AAE1M4C7_9HYPO</name>
<proteinExistence type="inferred from homology"/>
<evidence type="ECO:0000256" key="1">
    <source>
        <dbReference type="ARBA" id="ARBA00004123"/>
    </source>
</evidence>
<dbReference type="PANTHER" id="PTHR31001">
    <property type="entry name" value="UNCHARACTERIZED TRANSCRIPTIONAL REGULATORY PROTEIN"/>
    <property type="match status" value="1"/>
</dbReference>
<evidence type="ECO:0000256" key="4">
    <source>
        <dbReference type="ARBA" id="ARBA00023242"/>
    </source>
</evidence>
<keyword evidence="3" id="KW-0479">Metal-binding</keyword>
<dbReference type="InterPro" id="IPR007219">
    <property type="entry name" value="XnlR_reg_dom"/>
</dbReference>
<dbReference type="Pfam" id="PF00172">
    <property type="entry name" value="Zn_clus"/>
    <property type="match status" value="1"/>
</dbReference>
<dbReference type="Pfam" id="PF04082">
    <property type="entry name" value="Fungal_trans"/>
    <property type="match status" value="1"/>
</dbReference>